<name>A0A8S5TUA2_9CAUD</name>
<organism evidence="1">
    <name type="scientific">Siphoviridae sp. ctWT735</name>
    <dbReference type="NCBI Taxonomy" id="2825538"/>
    <lineage>
        <taxon>Viruses</taxon>
        <taxon>Duplodnaviria</taxon>
        <taxon>Heunggongvirae</taxon>
        <taxon>Uroviricota</taxon>
        <taxon>Caudoviricetes</taxon>
    </lineage>
</organism>
<reference evidence="1" key="1">
    <citation type="journal article" date="2021" name="Proc. Natl. Acad. Sci. U.S.A.">
        <title>A Catalog of Tens of Thousands of Viruses from Human Metagenomes Reveals Hidden Associations with Chronic Diseases.</title>
        <authorList>
            <person name="Tisza M.J."/>
            <person name="Buck C.B."/>
        </authorList>
    </citation>
    <scope>NUCLEOTIDE SEQUENCE</scope>
    <source>
        <strain evidence="1">CtWT735</strain>
    </source>
</reference>
<protein>
    <submittedName>
        <fullName evidence="1">Uncharacterized protein</fullName>
    </submittedName>
</protein>
<proteinExistence type="predicted"/>
<accession>A0A8S5TUA2</accession>
<sequence>MDIISVELENSVTRCVPGYSDYIRITADKITLSSVTTMMMYNGVDGKFGYQNGSVYFARISRLDGNRWTVDAAGLNPIAYGSHDAVCKEWIVV</sequence>
<evidence type="ECO:0000313" key="1">
    <source>
        <dbReference type="EMBL" id="DAF85743.1"/>
    </source>
</evidence>
<dbReference type="EMBL" id="BK015930">
    <property type="protein sequence ID" value="DAF85743.1"/>
    <property type="molecule type" value="Genomic_DNA"/>
</dbReference>